<dbReference type="CDD" id="cd00377">
    <property type="entry name" value="ICL_PEPM"/>
    <property type="match status" value="1"/>
</dbReference>
<keyword evidence="2" id="KW-1185">Reference proteome</keyword>
<evidence type="ECO:0000313" key="1">
    <source>
        <dbReference type="EMBL" id="SNZ07570.1"/>
    </source>
</evidence>
<protein>
    <submittedName>
        <fullName evidence="1">2-Methylisocitrate lyase, PEP mutase family</fullName>
    </submittedName>
</protein>
<dbReference type="Gene3D" id="3.20.20.60">
    <property type="entry name" value="Phosphoenolpyruvate-binding domains"/>
    <property type="match status" value="1"/>
</dbReference>
<dbReference type="InterPro" id="IPR015813">
    <property type="entry name" value="Pyrv/PenolPyrv_kinase-like_dom"/>
</dbReference>
<dbReference type="InterPro" id="IPR039556">
    <property type="entry name" value="ICL/PEPM"/>
</dbReference>
<dbReference type="PANTHER" id="PTHR42905:SF16">
    <property type="entry name" value="CARBOXYPHOSPHONOENOLPYRUVATE PHOSPHONOMUTASE-LIKE PROTEIN (AFU_ORTHOLOGUE AFUA_5G07230)"/>
    <property type="match status" value="1"/>
</dbReference>
<dbReference type="SUPFAM" id="SSF51621">
    <property type="entry name" value="Phosphoenolpyruvate/pyruvate domain"/>
    <property type="match status" value="1"/>
</dbReference>
<name>A0A285NDP3_9HYPH</name>
<accession>A0A285NDP3</accession>
<organism evidence="1 2">
    <name type="scientific">Cohaesibacter gelatinilyticus</name>
    <dbReference type="NCBI Taxonomy" id="372072"/>
    <lineage>
        <taxon>Bacteria</taxon>
        <taxon>Pseudomonadati</taxon>
        <taxon>Pseudomonadota</taxon>
        <taxon>Alphaproteobacteria</taxon>
        <taxon>Hyphomicrobiales</taxon>
        <taxon>Cohaesibacteraceae</taxon>
    </lineage>
</organism>
<gene>
    <name evidence="1" type="ORF">SAMN06265368_1102</name>
</gene>
<dbReference type="Proteomes" id="UP000219439">
    <property type="component" value="Unassembled WGS sequence"/>
</dbReference>
<dbReference type="InterPro" id="IPR040442">
    <property type="entry name" value="Pyrv_kinase-like_dom_sf"/>
</dbReference>
<dbReference type="Pfam" id="PF13714">
    <property type="entry name" value="PEP_mutase"/>
    <property type="match status" value="1"/>
</dbReference>
<dbReference type="EMBL" id="OBEL01000001">
    <property type="protein sequence ID" value="SNZ07570.1"/>
    <property type="molecule type" value="Genomic_DNA"/>
</dbReference>
<dbReference type="RefSeq" id="WP_097152338.1">
    <property type="nucleotide sequence ID" value="NZ_OBEL01000001.1"/>
</dbReference>
<proteinExistence type="predicted"/>
<sequence>MIRSDVSLSSQIRRAKDFADLHIKGDPLILYNIWDAGSANAVQETGAKAVATGSWSVAGAQGYPDGEKLPLDFLLMIVTRIFESVNVPLSVDFEGGYATEPEELAANVAKILGTGAIGINFEDQLVGSSGLYDIKIQSDRIKAIRSMADEAGIPLFINARTDLFLKEKDRNKHKDLIGEAKDRVAAYAEAGASSFFVPALFNTELINDVCANTELPVNVMKLDNSLSNKQLADCGVARISYGPGPFRQAMQWIAQKSQVAISD</sequence>
<dbReference type="OrthoDB" id="9785398at2"/>
<dbReference type="GO" id="GO:0016829">
    <property type="term" value="F:lyase activity"/>
    <property type="evidence" value="ECO:0007669"/>
    <property type="project" value="UniProtKB-KW"/>
</dbReference>
<keyword evidence="1" id="KW-0456">Lyase</keyword>
<dbReference type="PANTHER" id="PTHR42905">
    <property type="entry name" value="PHOSPHOENOLPYRUVATE CARBOXYLASE"/>
    <property type="match status" value="1"/>
</dbReference>
<evidence type="ECO:0000313" key="2">
    <source>
        <dbReference type="Proteomes" id="UP000219439"/>
    </source>
</evidence>
<reference evidence="1 2" key="1">
    <citation type="submission" date="2017-09" db="EMBL/GenBank/DDBJ databases">
        <authorList>
            <person name="Ehlers B."/>
            <person name="Leendertz F.H."/>
        </authorList>
    </citation>
    <scope>NUCLEOTIDE SEQUENCE [LARGE SCALE GENOMIC DNA]</scope>
    <source>
        <strain evidence="1 2">DSM 18289</strain>
    </source>
</reference>
<dbReference type="AlphaFoldDB" id="A0A285NDP3"/>